<proteinExistence type="predicted"/>
<reference evidence="1" key="1">
    <citation type="journal article" date="2020" name="mSystems">
        <title>Genome- and Community-Level Interaction Insights into Carbon Utilization and Element Cycling Functions of Hydrothermarchaeota in Hydrothermal Sediment.</title>
        <authorList>
            <person name="Zhou Z."/>
            <person name="Liu Y."/>
            <person name="Xu W."/>
            <person name="Pan J."/>
            <person name="Luo Z.H."/>
            <person name="Li M."/>
        </authorList>
    </citation>
    <scope>NUCLEOTIDE SEQUENCE [LARGE SCALE GENOMIC DNA]</scope>
    <source>
        <strain evidence="1">SpSt-757</strain>
    </source>
</reference>
<name>A0A7V3N4C7_UNCC3</name>
<sequence length="406" mass="47096">MMAKWLKKILEGLTAEGLTFEILPGSPGKGLIPVLVKGSGNIELMCIYTVPPNFRDKGETRCLRKKEASRLYDLRLCKWKGDFFTKKRRDFLVGGEKYAELIDEYVQWTYPDFFGDWLQYFKNPTFANYCKVLPFFLKHPDVHADLKREIEEEACENCLIMHPMISPNKARLVIAIFLAQRGFIPRARVYKYWNEAVQKRFKITEGIFGIEEEGIAGKKPKDTTLCDYVIDHVVYPLSFTGLKNYLRKASIIGNNPEEVYDNDYLEEVSDNDYKERISAIEESSSNEIRIGKFAQILGISTKTLWRYTKKGLIETKWNGPRPKIKSHRGRSKTIVKTPELDEVIRSIKSKKERREKRQGLIEMYCQLRKVTKAVAKVWISRQIKKGKSLEEIEKVLEKLATTRGGI</sequence>
<dbReference type="AlphaFoldDB" id="A0A7V3N4C7"/>
<evidence type="ECO:0008006" key="2">
    <source>
        <dbReference type="Google" id="ProtNLM"/>
    </source>
</evidence>
<accession>A0A7V3N4C7</accession>
<comment type="caution">
    <text evidence="1">The sequence shown here is derived from an EMBL/GenBank/DDBJ whole genome shotgun (WGS) entry which is preliminary data.</text>
</comment>
<protein>
    <recommendedName>
        <fullName evidence="2">Helix-turn-helix domain-containing protein</fullName>
    </recommendedName>
</protein>
<evidence type="ECO:0000313" key="1">
    <source>
        <dbReference type="EMBL" id="HFZ08891.1"/>
    </source>
</evidence>
<organism evidence="1">
    <name type="scientific">candidate division CPR3 bacterium</name>
    <dbReference type="NCBI Taxonomy" id="2268181"/>
    <lineage>
        <taxon>Bacteria</taxon>
        <taxon>Bacteria division CPR3</taxon>
    </lineage>
</organism>
<dbReference type="EMBL" id="DTGG01000067">
    <property type="protein sequence ID" value="HFZ08891.1"/>
    <property type="molecule type" value="Genomic_DNA"/>
</dbReference>
<gene>
    <name evidence="1" type="ORF">ENV41_02015</name>
</gene>